<dbReference type="Pfam" id="PF02518">
    <property type="entry name" value="HATPase_c"/>
    <property type="match status" value="1"/>
</dbReference>
<dbReference type="CDD" id="cd00082">
    <property type="entry name" value="HisKA"/>
    <property type="match status" value="1"/>
</dbReference>
<evidence type="ECO:0000256" key="4">
    <source>
        <dbReference type="SAM" id="Coils"/>
    </source>
</evidence>
<sequence length="462" mass="50677">MSADPDRLDALLLRVSRSAAIDGGRLDEVYDLVLEAASEGLAVQRVSIWMLGERRAEICCMALLDRTAGSILHEPVTLTRETYPQYFAALDSERALLADDARGDPRTAEFRDAYLDPKGIRSMLDVPIRHRGEMVGIVCCEHVGAMRAWQPDEGRLVAALADVIGRAMTAHALQRSERALRELNQSLERRVADRTRELHEAMDLLTHTRDTLLEREKLAALGGLVAGIAHEVNTPLGVAVTASSTLRERLAEMRTDFANGRLTRASFAAFSEQAEDALTLLASNLDRANRLIRDFKRTAVDQVAGVRDRFVLAEVLESLVTSLRPETKRVPVTPRVECDASLVIDGYAGVIAQIVANLIVNSCRHAFAAHAEPSIQIVVTGDGDRVRLEYADNGHGIAPELQTRVFEPFFTTRRNDGGTGLGLNIVHNLVVGKLGGEISLESRPGEGVRFEIEFPRVMPAVV</sequence>
<feature type="coiled-coil region" evidence="4">
    <location>
        <begin position="170"/>
        <end position="204"/>
    </location>
</feature>
<organism evidence="6 7">
    <name type="scientific">Niveibacterium umoris</name>
    <dbReference type="NCBI Taxonomy" id="1193620"/>
    <lineage>
        <taxon>Bacteria</taxon>
        <taxon>Pseudomonadati</taxon>
        <taxon>Pseudomonadota</taxon>
        <taxon>Betaproteobacteria</taxon>
        <taxon>Rhodocyclales</taxon>
        <taxon>Rhodocyclaceae</taxon>
        <taxon>Niveibacterium</taxon>
    </lineage>
</organism>
<dbReference type="InterPro" id="IPR036890">
    <property type="entry name" value="HATPase_C_sf"/>
</dbReference>
<dbReference type="PANTHER" id="PTHR43065">
    <property type="entry name" value="SENSOR HISTIDINE KINASE"/>
    <property type="match status" value="1"/>
</dbReference>
<evidence type="ECO:0000256" key="3">
    <source>
        <dbReference type="ARBA" id="ARBA00022553"/>
    </source>
</evidence>
<dbReference type="SUPFAM" id="SSF47384">
    <property type="entry name" value="Homodimeric domain of signal transducing histidine kinase"/>
    <property type="match status" value="1"/>
</dbReference>
<dbReference type="PROSITE" id="PS50109">
    <property type="entry name" value="HIS_KIN"/>
    <property type="match status" value="1"/>
</dbReference>
<evidence type="ECO:0000313" key="6">
    <source>
        <dbReference type="EMBL" id="MBB4012151.1"/>
    </source>
</evidence>
<keyword evidence="7" id="KW-1185">Reference proteome</keyword>
<keyword evidence="4" id="KW-0175">Coiled coil</keyword>
<dbReference type="InterPro" id="IPR004358">
    <property type="entry name" value="Sig_transdc_His_kin-like_C"/>
</dbReference>
<dbReference type="InterPro" id="IPR003018">
    <property type="entry name" value="GAF"/>
</dbReference>
<dbReference type="Gene3D" id="3.30.565.10">
    <property type="entry name" value="Histidine kinase-like ATPase, C-terminal domain"/>
    <property type="match status" value="1"/>
</dbReference>
<evidence type="ECO:0000256" key="1">
    <source>
        <dbReference type="ARBA" id="ARBA00000085"/>
    </source>
</evidence>
<accession>A0A840BF46</accession>
<dbReference type="EC" id="2.7.13.3" evidence="2"/>
<protein>
    <recommendedName>
        <fullName evidence="2">histidine kinase</fullName>
        <ecNumber evidence="2">2.7.13.3</ecNumber>
    </recommendedName>
</protein>
<dbReference type="RefSeq" id="WP_183633675.1">
    <property type="nucleotide sequence ID" value="NZ_BAABLE010000011.1"/>
</dbReference>
<feature type="domain" description="Histidine kinase" evidence="5">
    <location>
        <begin position="227"/>
        <end position="458"/>
    </location>
</feature>
<proteinExistence type="predicted"/>
<keyword evidence="3" id="KW-0597">Phosphoprotein</keyword>
<keyword evidence="6" id="KW-0808">Transferase</keyword>
<dbReference type="Pfam" id="PF01590">
    <property type="entry name" value="GAF"/>
    <property type="match status" value="1"/>
</dbReference>
<comment type="catalytic activity">
    <reaction evidence="1">
        <text>ATP + protein L-histidine = ADP + protein N-phospho-L-histidine.</text>
        <dbReference type="EC" id="2.7.13.3"/>
    </reaction>
</comment>
<dbReference type="GO" id="GO:0000155">
    <property type="term" value="F:phosphorelay sensor kinase activity"/>
    <property type="evidence" value="ECO:0007669"/>
    <property type="project" value="InterPro"/>
</dbReference>
<dbReference type="InterPro" id="IPR029016">
    <property type="entry name" value="GAF-like_dom_sf"/>
</dbReference>
<dbReference type="Proteomes" id="UP000561045">
    <property type="component" value="Unassembled WGS sequence"/>
</dbReference>
<reference evidence="6 7" key="1">
    <citation type="submission" date="2020-08" db="EMBL/GenBank/DDBJ databases">
        <title>Genomic Encyclopedia of Type Strains, Phase IV (KMG-IV): sequencing the most valuable type-strain genomes for metagenomic binning, comparative biology and taxonomic classification.</title>
        <authorList>
            <person name="Goeker M."/>
        </authorList>
    </citation>
    <scope>NUCLEOTIDE SEQUENCE [LARGE SCALE GENOMIC DNA]</scope>
    <source>
        <strain evidence="6 7">DSM 106739</strain>
    </source>
</reference>
<dbReference type="InterPro" id="IPR036097">
    <property type="entry name" value="HisK_dim/P_sf"/>
</dbReference>
<dbReference type="Gene3D" id="3.30.450.40">
    <property type="match status" value="1"/>
</dbReference>
<dbReference type="EMBL" id="JACIET010000001">
    <property type="protein sequence ID" value="MBB4012151.1"/>
    <property type="molecule type" value="Genomic_DNA"/>
</dbReference>
<dbReference type="SMART" id="SM00388">
    <property type="entry name" value="HisKA"/>
    <property type="match status" value="1"/>
</dbReference>
<evidence type="ECO:0000256" key="2">
    <source>
        <dbReference type="ARBA" id="ARBA00012438"/>
    </source>
</evidence>
<dbReference type="Gene3D" id="1.10.287.130">
    <property type="match status" value="1"/>
</dbReference>
<dbReference type="PRINTS" id="PR00344">
    <property type="entry name" value="BCTRLSENSOR"/>
</dbReference>
<evidence type="ECO:0000313" key="7">
    <source>
        <dbReference type="Proteomes" id="UP000561045"/>
    </source>
</evidence>
<dbReference type="InterPro" id="IPR003661">
    <property type="entry name" value="HisK_dim/P_dom"/>
</dbReference>
<gene>
    <name evidence="6" type="ORF">GGR36_001459</name>
</gene>
<dbReference type="PANTHER" id="PTHR43065:SF42">
    <property type="entry name" value="TWO-COMPONENT SENSOR PPRA"/>
    <property type="match status" value="1"/>
</dbReference>
<comment type="caution">
    <text evidence="6">The sequence shown here is derived from an EMBL/GenBank/DDBJ whole genome shotgun (WGS) entry which is preliminary data.</text>
</comment>
<keyword evidence="6" id="KW-0418">Kinase</keyword>
<evidence type="ECO:0000259" key="5">
    <source>
        <dbReference type="PROSITE" id="PS50109"/>
    </source>
</evidence>
<name>A0A840BF46_9RHOO</name>
<dbReference type="SMART" id="SM00065">
    <property type="entry name" value="GAF"/>
    <property type="match status" value="1"/>
</dbReference>
<dbReference type="InterPro" id="IPR003594">
    <property type="entry name" value="HATPase_dom"/>
</dbReference>
<dbReference type="InterPro" id="IPR005467">
    <property type="entry name" value="His_kinase_dom"/>
</dbReference>
<dbReference type="SMART" id="SM00387">
    <property type="entry name" value="HATPase_c"/>
    <property type="match status" value="1"/>
</dbReference>
<dbReference type="SUPFAM" id="SSF55781">
    <property type="entry name" value="GAF domain-like"/>
    <property type="match status" value="1"/>
</dbReference>
<dbReference type="SUPFAM" id="SSF55874">
    <property type="entry name" value="ATPase domain of HSP90 chaperone/DNA topoisomerase II/histidine kinase"/>
    <property type="match status" value="1"/>
</dbReference>
<dbReference type="AlphaFoldDB" id="A0A840BF46"/>